<dbReference type="SMART" id="SM00112">
    <property type="entry name" value="CA"/>
    <property type="match status" value="3"/>
</dbReference>
<keyword evidence="5" id="KW-0677">Repeat</keyword>
<keyword evidence="7 13" id="KW-0130">Cell adhesion</keyword>
<evidence type="ECO:0000256" key="12">
    <source>
        <dbReference type="PROSITE-ProRule" id="PRU00043"/>
    </source>
</evidence>
<comment type="function">
    <text evidence="14">A component of desmosome cell-cell junctions which are required for positive regulation of cellular adhesion. Involved in the interaction of plaque proteins and intermediate filaments mediating cell-cell adhesion.</text>
</comment>
<comment type="subcellular location">
    <subcellularLocation>
        <location evidence="1">Cell junction</location>
        <location evidence="1">Desmosome</location>
    </subcellularLocation>
    <subcellularLocation>
        <location evidence="13">Cell membrane</location>
        <topology evidence="13">Single-pass type I membrane protein</topology>
    </subcellularLocation>
</comment>
<keyword evidence="17" id="KW-0732">Signal</keyword>
<gene>
    <name evidence="19" type="ORF">KC01_LOCUS22278</name>
</gene>
<evidence type="ECO:0000256" key="14">
    <source>
        <dbReference type="RuleBase" id="RU004358"/>
    </source>
</evidence>
<dbReference type="FunFam" id="2.60.40.60:FF:000031">
    <property type="entry name" value="Cadherin 3"/>
    <property type="match status" value="1"/>
</dbReference>
<evidence type="ECO:0000259" key="18">
    <source>
        <dbReference type="PROSITE" id="PS50268"/>
    </source>
</evidence>
<keyword evidence="2" id="KW-1003">Cell membrane</keyword>
<feature type="domain" description="Cadherin" evidence="18">
    <location>
        <begin position="250"/>
        <end position="403"/>
    </location>
</feature>
<dbReference type="CDD" id="cd11304">
    <property type="entry name" value="Cadherin_repeat"/>
    <property type="match status" value="4"/>
</dbReference>
<keyword evidence="6 12" id="KW-0106">Calcium</keyword>
<dbReference type="GO" id="GO:0005509">
    <property type="term" value="F:calcium ion binding"/>
    <property type="evidence" value="ECO:0007669"/>
    <property type="project" value="UniProtKB-UniRule"/>
</dbReference>
<dbReference type="FunFam" id="2.60.40.60:FF:000083">
    <property type="entry name" value="Desmoglein 1"/>
    <property type="match status" value="1"/>
</dbReference>
<feature type="compositionally biased region" description="Low complexity" evidence="15">
    <location>
        <begin position="352"/>
        <end position="376"/>
    </location>
</feature>
<dbReference type="PRINTS" id="PR00205">
    <property type="entry name" value="CADHERIN"/>
</dbReference>
<dbReference type="GO" id="GO:0045216">
    <property type="term" value="P:cell-cell junction organization"/>
    <property type="evidence" value="ECO:0007669"/>
    <property type="project" value="UniProtKB-ARBA"/>
</dbReference>
<organism evidence="19 20">
    <name type="scientific">Knipowitschia caucasica</name>
    <name type="common">Caucasian dwarf goby</name>
    <name type="synonym">Pomatoschistus caucasicus</name>
    <dbReference type="NCBI Taxonomy" id="637954"/>
    <lineage>
        <taxon>Eukaryota</taxon>
        <taxon>Metazoa</taxon>
        <taxon>Chordata</taxon>
        <taxon>Craniata</taxon>
        <taxon>Vertebrata</taxon>
        <taxon>Euteleostomi</taxon>
        <taxon>Actinopterygii</taxon>
        <taxon>Neopterygii</taxon>
        <taxon>Teleostei</taxon>
        <taxon>Neoteleostei</taxon>
        <taxon>Acanthomorphata</taxon>
        <taxon>Gobiaria</taxon>
        <taxon>Gobiiformes</taxon>
        <taxon>Gobioidei</taxon>
        <taxon>Gobiidae</taxon>
        <taxon>Gobiinae</taxon>
        <taxon>Knipowitschia</taxon>
    </lineage>
</organism>
<evidence type="ECO:0000256" key="16">
    <source>
        <dbReference type="SAM" id="Phobius"/>
    </source>
</evidence>
<keyword evidence="20" id="KW-1185">Reference proteome</keyword>
<evidence type="ECO:0000256" key="5">
    <source>
        <dbReference type="ARBA" id="ARBA00022737"/>
    </source>
</evidence>
<dbReference type="Pfam" id="PF00028">
    <property type="entry name" value="Cadherin"/>
    <property type="match status" value="4"/>
</dbReference>
<dbReference type="InterPro" id="IPR027397">
    <property type="entry name" value="Catenin-bd_sf"/>
</dbReference>
<dbReference type="InterPro" id="IPR015919">
    <property type="entry name" value="Cadherin-like_sf"/>
</dbReference>
<dbReference type="GO" id="GO:0005886">
    <property type="term" value="C:plasma membrane"/>
    <property type="evidence" value="ECO:0007669"/>
    <property type="project" value="UniProtKB-SubCell"/>
</dbReference>
<feature type="transmembrane region" description="Helical" evidence="16">
    <location>
        <begin position="638"/>
        <end position="661"/>
    </location>
</feature>
<dbReference type="InterPro" id="IPR020894">
    <property type="entry name" value="Cadherin_CS"/>
</dbReference>
<evidence type="ECO:0000256" key="15">
    <source>
        <dbReference type="SAM" id="MobiDB-lite"/>
    </source>
</evidence>
<evidence type="ECO:0000313" key="19">
    <source>
        <dbReference type="EMBL" id="CAL1593128.1"/>
    </source>
</evidence>
<keyword evidence="4" id="KW-0479">Metal-binding</keyword>
<feature type="domain" description="Cadherin" evidence="18">
    <location>
        <begin position="58"/>
        <end position="139"/>
    </location>
</feature>
<feature type="domain" description="Cadherin" evidence="18">
    <location>
        <begin position="425"/>
        <end position="515"/>
    </location>
</feature>
<dbReference type="InterPro" id="IPR009122">
    <property type="entry name" value="Desmosomal_cadherin"/>
</dbReference>
<dbReference type="PRINTS" id="PR01818">
    <property type="entry name" value="DESMOCADHERN"/>
</dbReference>
<evidence type="ECO:0000256" key="10">
    <source>
        <dbReference type="ARBA" id="ARBA00023136"/>
    </source>
</evidence>
<dbReference type="PANTHER" id="PTHR24025:SF29">
    <property type="entry name" value="DESMOGLEIN-2-LIKE-RELATED"/>
    <property type="match status" value="1"/>
</dbReference>
<evidence type="ECO:0000256" key="8">
    <source>
        <dbReference type="ARBA" id="ARBA00022949"/>
    </source>
</evidence>
<dbReference type="FunFam" id="2.60.40.60:FF:000068">
    <property type="entry name" value="Desmoglein 1"/>
    <property type="match status" value="1"/>
</dbReference>
<evidence type="ECO:0000256" key="1">
    <source>
        <dbReference type="ARBA" id="ARBA00004568"/>
    </source>
</evidence>
<evidence type="ECO:0000256" key="2">
    <source>
        <dbReference type="ARBA" id="ARBA00022475"/>
    </source>
</evidence>
<evidence type="ECO:0000256" key="6">
    <source>
        <dbReference type="ARBA" id="ARBA00022837"/>
    </source>
</evidence>
<accession>A0AAV2KSW4</accession>
<evidence type="ECO:0000256" key="11">
    <source>
        <dbReference type="ARBA" id="ARBA00023180"/>
    </source>
</evidence>
<evidence type="ECO:0000313" key="20">
    <source>
        <dbReference type="Proteomes" id="UP001497482"/>
    </source>
</evidence>
<dbReference type="EMBL" id="OZ035824">
    <property type="protein sequence ID" value="CAL1593128.1"/>
    <property type="molecule type" value="Genomic_DNA"/>
</dbReference>
<protein>
    <recommendedName>
        <fullName evidence="18">Cadherin domain-containing protein</fullName>
    </recommendedName>
</protein>
<dbReference type="InterPro" id="IPR002126">
    <property type="entry name" value="Cadherin-like_dom"/>
</dbReference>
<dbReference type="Gene3D" id="4.10.900.10">
    <property type="entry name" value="TCF3-CBD (Catenin binding domain)"/>
    <property type="match status" value="1"/>
</dbReference>
<sequence>MVRIFLPACVVLLLTIVVAAAYANSLVRKRREWILPAKPLQENKDYTRLEYIAKIRSDYEEHININYALEGIGASEAPFNVFIVDPRTGFIRVTRILDREKIDTYNLSGIATYMDGSHAETKIDIRIKVIDENDNAPIFPKVIPPGEVFERSPAGTAVMNVTAIDLDEPGNPNSQIAYTLERQEPPGDLFYIKPNGTVYVKRDSLDRETVDRYVLRVRAADLNGDPKGNSAITTVVINILDVNDNAPTLEKTKLEANIKENTFGEEVMRFKAQDRDLENSDNWEPVYVIARGNEAGYFSIKTDPVTKEGILMLDKAVDYEDVKKLNLGLIIKNKVPLVDGVDGFTNIGVSGGSSSSGTVETDGAASATGASGATGASAVSGYSGYDMYSVKINVENEPEGPQFDPKVKAIPISEEGGTIKVNDIIGRYPAIDQDTKELAKNVKYMKSKDPGNWLIIDPNTSEIKLNKLPDRESPLLVNGTYYAEVLCISEDIPSKTATGTIAIQVKDFNDHCPTLTLQEQTLCLTKNGALVNAVLVNAEDKDAFPNGPPFTFTIVPENTQGKWQVQHLNDTGRILRTEEESLWPGVYEVELIITDQQGESCPEPQRVQVTVCTCENGVQCGRLGGNGKPEKKMEFGPAGIGLLFLGLLLLLLLLLVALLCYCGGAWGMPLEFANMPYDTKSRLMSYHTEGQGEDKDVPELIMPTTQMDGNMHDMSHISSMEFQQNQMGFQQNQMSNMGFQQISGMLEEGVNGYYQGQMDGGMGYGAGQMDGTWRGMSQMGGSGFQSEYMSRERDTGIYDGMALPHHFLGQYYNQKVQSSEAQTGKDQLLEYKYEGQGSIAGSVGCCSSLALDNDLGFLEDLDPKFKTLAEICGGRTKVEVRGPPPPSTSISSHTTVSKVMAPGPLPELIPTPLPPPKADVISSSDVRQSSERTQTLSVTEMNREAPRGLAPQGQVLFLQQQPQLYYTTAPVVQPMHYMVQPPVQNTVMLREAPGPNMQNVMLVNAQQSGSTQGLVMQGQVVGQPQGMVLVEKSHGGPTMSGSQTMVLVEGKGPSGSKQVLNSGQGLAHPGVSGSQTVLLAQGPQPGSLSGALSGSQRVLVMGSNTTLDQNSGVKTRGQTESPRAHNKSSSSSTQNLTGNSSTPSSSRRVLVQESREVVLTNL</sequence>
<keyword evidence="11" id="KW-0325">Glycoprotein</keyword>
<dbReference type="GO" id="GO:0007156">
    <property type="term" value="P:homophilic cell adhesion via plasma membrane adhesion molecules"/>
    <property type="evidence" value="ECO:0007669"/>
    <property type="project" value="InterPro"/>
</dbReference>
<evidence type="ECO:0000256" key="17">
    <source>
        <dbReference type="SAM" id="SignalP"/>
    </source>
</evidence>
<dbReference type="PROSITE" id="PS00232">
    <property type="entry name" value="CADHERIN_1"/>
    <property type="match status" value="2"/>
</dbReference>
<dbReference type="FunFam" id="2.60.40.60:FF:000074">
    <property type="entry name" value="Desmoglein 4"/>
    <property type="match status" value="1"/>
</dbReference>
<reference evidence="19 20" key="1">
    <citation type="submission" date="2024-04" db="EMBL/GenBank/DDBJ databases">
        <authorList>
            <person name="Waldvogel A.-M."/>
            <person name="Schoenle A."/>
        </authorList>
    </citation>
    <scope>NUCLEOTIDE SEQUENCE [LARGE SCALE GENOMIC DNA]</scope>
</reference>
<feature type="compositionally biased region" description="Polar residues" evidence="15">
    <location>
        <begin position="1055"/>
        <end position="1064"/>
    </location>
</feature>
<evidence type="ECO:0000256" key="7">
    <source>
        <dbReference type="ARBA" id="ARBA00022889"/>
    </source>
</evidence>
<dbReference type="Gene3D" id="2.60.40.60">
    <property type="entry name" value="Cadherins"/>
    <property type="match status" value="5"/>
</dbReference>
<dbReference type="Pfam" id="PF01049">
    <property type="entry name" value="CADH_Y-type_LIR"/>
    <property type="match status" value="1"/>
</dbReference>
<dbReference type="AlphaFoldDB" id="A0AAV2KSW4"/>
<feature type="compositionally biased region" description="Polar residues" evidence="15">
    <location>
        <begin position="1103"/>
        <end position="1147"/>
    </location>
</feature>
<dbReference type="GO" id="GO:0055113">
    <property type="term" value="P:epiboly involved in gastrulation with mouth forming second"/>
    <property type="evidence" value="ECO:0007669"/>
    <property type="project" value="UniProtKB-ARBA"/>
</dbReference>
<keyword evidence="9 16" id="KW-1133">Transmembrane helix</keyword>
<feature type="region of interest" description="Disordered" evidence="15">
    <location>
        <begin position="1049"/>
        <end position="1068"/>
    </location>
</feature>
<evidence type="ECO:0000256" key="13">
    <source>
        <dbReference type="RuleBase" id="RU003318"/>
    </source>
</evidence>
<evidence type="ECO:0000256" key="9">
    <source>
        <dbReference type="ARBA" id="ARBA00022989"/>
    </source>
</evidence>
<keyword evidence="3 13" id="KW-0812">Transmembrane</keyword>
<feature type="compositionally biased region" description="Polar residues" evidence="15">
    <location>
        <begin position="921"/>
        <end position="939"/>
    </location>
</feature>
<dbReference type="GO" id="GO:0030057">
    <property type="term" value="C:desmosome"/>
    <property type="evidence" value="ECO:0007669"/>
    <property type="project" value="UniProtKB-SubCell"/>
</dbReference>
<feature type="region of interest" description="Disordered" evidence="15">
    <location>
        <begin position="919"/>
        <end position="939"/>
    </location>
</feature>
<feature type="chain" id="PRO_5043539389" description="Cadherin domain-containing protein" evidence="17">
    <location>
        <begin position="21"/>
        <end position="1162"/>
    </location>
</feature>
<feature type="domain" description="Cadherin" evidence="18">
    <location>
        <begin position="140"/>
        <end position="249"/>
    </location>
</feature>
<dbReference type="PROSITE" id="PS50268">
    <property type="entry name" value="CADHERIN_2"/>
    <property type="match status" value="4"/>
</dbReference>
<proteinExistence type="predicted"/>
<dbReference type="SUPFAM" id="SSF49313">
    <property type="entry name" value="Cadherin-like"/>
    <property type="match status" value="5"/>
</dbReference>
<evidence type="ECO:0000256" key="4">
    <source>
        <dbReference type="ARBA" id="ARBA00022723"/>
    </source>
</evidence>
<keyword evidence="10 16" id="KW-0472">Membrane</keyword>
<dbReference type="InterPro" id="IPR050971">
    <property type="entry name" value="Cadherin-domain_protein"/>
</dbReference>
<dbReference type="InterPro" id="IPR000233">
    <property type="entry name" value="Cadherin_Y-type_LIR"/>
</dbReference>
<dbReference type="FunFam" id="2.60.40.60:FF:000011">
    <property type="entry name" value="Cadherin 1"/>
    <property type="match status" value="1"/>
</dbReference>
<dbReference type="PANTHER" id="PTHR24025">
    <property type="entry name" value="DESMOGLEIN FAMILY MEMBER"/>
    <property type="match status" value="1"/>
</dbReference>
<feature type="signal peptide" evidence="17">
    <location>
        <begin position="1"/>
        <end position="20"/>
    </location>
</feature>
<dbReference type="Proteomes" id="UP001497482">
    <property type="component" value="Chromosome 2"/>
</dbReference>
<feature type="region of interest" description="Disordered" evidence="15">
    <location>
        <begin position="351"/>
        <end position="376"/>
    </location>
</feature>
<keyword evidence="8" id="KW-0965">Cell junction</keyword>
<feature type="region of interest" description="Disordered" evidence="15">
    <location>
        <begin position="1103"/>
        <end position="1151"/>
    </location>
</feature>
<evidence type="ECO:0000256" key="3">
    <source>
        <dbReference type="ARBA" id="ARBA00022692"/>
    </source>
</evidence>
<name>A0AAV2KSW4_KNICA</name>